<evidence type="ECO:0000256" key="8">
    <source>
        <dbReference type="ARBA" id="ARBA00022777"/>
    </source>
</evidence>
<evidence type="ECO:0000256" key="4">
    <source>
        <dbReference type="ARBA" id="ARBA00022553"/>
    </source>
</evidence>
<dbReference type="Gene3D" id="1.10.287.130">
    <property type="match status" value="1"/>
</dbReference>
<dbReference type="InterPro" id="IPR050428">
    <property type="entry name" value="TCS_sensor_his_kinase"/>
</dbReference>
<keyword evidence="11" id="KW-0902">Two-component regulatory system</keyword>
<dbReference type="Pfam" id="PF02518">
    <property type="entry name" value="HATPase_c"/>
    <property type="match status" value="1"/>
</dbReference>
<feature type="domain" description="HAMP" evidence="14">
    <location>
        <begin position="157"/>
        <end position="209"/>
    </location>
</feature>
<evidence type="ECO:0000256" key="3">
    <source>
        <dbReference type="ARBA" id="ARBA00012438"/>
    </source>
</evidence>
<keyword evidence="4" id="KW-0597">Phosphoprotein</keyword>
<accession>A0ABT2CZD1</accession>
<keyword evidence="12" id="KW-0472">Membrane</keyword>
<dbReference type="SMART" id="SM00388">
    <property type="entry name" value="HisKA"/>
    <property type="match status" value="1"/>
</dbReference>
<keyword evidence="8" id="KW-0418">Kinase</keyword>
<comment type="catalytic activity">
    <reaction evidence="1">
        <text>ATP + protein L-histidine = ADP + protein N-phospho-L-histidine.</text>
        <dbReference type="EC" id="2.7.13.3"/>
    </reaction>
</comment>
<dbReference type="InterPro" id="IPR003594">
    <property type="entry name" value="HATPase_dom"/>
</dbReference>
<evidence type="ECO:0000256" key="10">
    <source>
        <dbReference type="ARBA" id="ARBA00022989"/>
    </source>
</evidence>
<dbReference type="PRINTS" id="PR00344">
    <property type="entry name" value="BCTRLSENSOR"/>
</dbReference>
<comment type="subcellular location">
    <subcellularLocation>
        <location evidence="2">Membrane</location>
        <topology evidence="2">Multi-pass membrane protein</topology>
    </subcellularLocation>
</comment>
<dbReference type="InterPro" id="IPR036890">
    <property type="entry name" value="HATPase_C_sf"/>
</dbReference>
<dbReference type="InterPro" id="IPR005467">
    <property type="entry name" value="His_kinase_dom"/>
</dbReference>
<dbReference type="CDD" id="cd00075">
    <property type="entry name" value="HATPase"/>
    <property type="match status" value="1"/>
</dbReference>
<dbReference type="GO" id="GO:0005524">
    <property type="term" value="F:ATP binding"/>
    <property type="evidence" value="ECO:0007669"/>
    <property type="project" value="UniProtKB-KW"/>
</dbReference>
<reference evidence="15 16" key="1">
    <citation type="submission" date="2022-08" db="EMBL/GenBank/DDBJ databases">
        <title>Reclassification of Massilia species as members of the genera Telluria, Duganella, Pseudoduganella, Mokoshia gen. nov. and Zemynaea gen. nov. using orthogonal and non-orthogonal genome-based approaches.</title>
        <authorList>
            <person name="Bowman J.P."/>
        </authorList>
    </citation>
    <scope>NUCLEOTIDE SEQUENCE [LARGE SCALE GENOMIC DNA]</scope>
    <source>
        <strain evidence="15 16">JCM 31606</strain>
    </source>
</reference>
<evidence type="ECO:0000256" key="5">
    <source>
        <dbReference type="ARBA" id="ARBA00022679"/>
    </source>
</evidence>
<protein>
    <recommendedName>
        <fullName evidence="3">histidine kinase</fullName>
        <ecNumber evidence="3">2.7.13.3</ecNumber>
    </recommendedName>
</protein>
<keyword evidence="7" id="KW-0547">Nucleotide-binding</keyword>
<dbReference type="InterPro" id="IPR003661">
    <property type="entry name" value="HisK_dim/P_dom"/>
</dbReference>
<evidence type="ECO:0000256" key="2">
    <source>
        <dbReference type="ARBA" id="ARBA00004141"/>
    </source>
</evidence>
<evidence type="ECO:0000256" key="9">
    <source>
        <dbReference type="ARBA" id="ARBA00022840"/>
    </source>
</evidence>
<dbReference type="InterPro" id="IPR004358">
    <property type="entry name" value="Sig_transdc_His_kin-like_C"/>
</dbReference>
<keyword evidence="6" id="KW-0812">Transmembrane</keyword>
<evidence type="ECO:0000256" key="7">
    <source>
        <dbReference type="ARBA" id="ARBA00022741"/>
    </source>
</evidence>
<dbReference type="SUPFAM" id="SSF55874">
    <property type="entry name" value="ATPase domain of HSP90 chaperone/DNA topoisomerase II/histidine kinase"/>
    <property type="match status" value="1"/>
</dbReference>
<evidence type="ECO:0000256" key="6">
    <source>
        <dbReference type="ARBA" id="ARBA00022692"/>
    </source>
</evidence>
<organism evidence="15 16">
    <name type="scientific">Massilia terrae</name>
    <dbReference type="NCBI Taxonomy" id="1811224"/>
    <lineage>
        <taxon>Bacteria</taxon>
        <taxon>Pseudomonadati</taxon>
        <taxon>Pseudomonadota</taxon>
        <taxon>Betaproteobacteria</taxon>
        <taxon>Burkholderiales</taxon>
        <taxon>Oxalobacteraceae</taxon>
        <taxon>Telluria group</taxon>
        <taxon>Massilia</taxon>
    </lineage>
</organism>
<dbReference type="PANTHER" id="PTHR45436:SF14">
    <property type="entry name" value="SENSOR PROTEIN QSEC"/>
    <property type="match status" value="1"/>
</dbReference>
<dbReference type="Proteomes" id="UP001204621">
    <property type="component" value="Unassembled WGS sequence"/>
</dbReference>
<dbReference type="SUPFAM" id="SSF47384">
    <property type="entry name" value="Homodimeric domain of signal transducing histidine kinase"/>
    <property type="match status" value="1"/>
</dbReference>
<dbReference type="SMART" id="SM00387">
    <property type="entry name" value="HATPase_c"/>
    <property type="match status" value="1"/>
</dbReference>
<dbReference type="EC" id="2.7.13.3" evidence="3"/>
<evidence type="ECO:0000256" key="12">
    <source>
        <dbReference type="ARBA" id="ARBA00023136"/>
    </source>
</evidence>
<dbReference type="CDD" id="cd00082">
    <property type="entry name" value="HisKA"/>
    <property type="match status" value="1"/>
</dbReference>
<dbReference type="PROSITE" id="PS50109">
    <property type="entry name" value="HIS_KIN"/>
    <property type="match status" value="1"/>
</dbReference>
<evidence type="ECO:0000259" key="13">
    <source>
        <dbReference type="PROSITE" id="PS50109"/>
    </source>
</evidence>
<proteinExistence type="predicted"/>
<name>A0ABT2CZD1_9BURK</name>
<sequence length="438" mass="46575">MRTIRRQLLVGLLGGALFCTLVAGVGTYFKVLEEASRLFDEQLRQLAATVPTHGAPSRAQGVETDVVVQVWNRQGKLSYASAPSQHLPAAPELGYGFVDADDGRWRVFVAMREGERVQVAQAILAREEVAAGLALRSLLPFVLVTPVLGLLIWFVVGNSLRPLRNLAEAVGARSPVALQPLTPDGQPPELLPVVSALNELLRKLDQALSSQRAFVADAAHELRSPLTALKLQLALAERAAGDEQRALSFAKLHERLDRATHVVQQLLTSARQESAAAGRPVARVGLLDLAQQCVADRFVHAEGRGIDLGVAPGGGEAVADGYPDDLRILLGNLIENALRYTPPGGRVDVAVGVGEADGRPFLQVSDTGPGIPPQERERVFDRFYRGEGNDSWGSGLGLSIVRSIADAHGASVTLGGREQGSGLVATVRFPPASTDAAV</sequence>
<dbReference type="EMBL" id="JANUGU010000004">
    <property type="protein sequence ID" value="MCS0659343.1"/>
    <property type="molecule type" value="Genomic_DNA"/>
</dbReference>
<evidence type="ECO:0000313" key="15">
    <source>
        <dbReference type="EMBL" id="MCS0659343.1"/>
    </source>
</evidence>
<keyword evidence="16" id="KW-1185">Reference proteome</keyword>
<keyword evidence="9 15" id="KW-0067">ATP-binding</keyword>
<gene>
    <name evidence="15" type="ORF">NX778_14830</name>
</gene>
<dbReference type="InterPro" id="IPR036097">
    <property type="entry name" value="HisK_dim/P_sf"/>
</dbReference>
<dbReference type="PROSITE" id="PS50885">
    <property type="entry name" value="HAMP"/>
    <property type="match status" value="1"/>
</dbReference>
<dbReference type="Gene3D" id="3.30.565.10">
    <property type="entry name" value="Histidine kinase-like ATPase, C-terminal domain"/>
    <property type="match status" value="1"/>
</dbReference>
<dbReference type="InterPro" id="IPR003660">
    <property type="entry name" value="HAMP_dom"/>
</dbReference>
<dbReference type="PANTHER" id="PTHR45436">
    <property type="entry name" value="SENSOR HISTIDINE KINASE YKOH"/>
    <property type="match status" value="1"/>
</dbReference>
<keyword evidence="5" id="KW-0808">Transferase</keyword>
<evidence type="ECO:0000256" key="1">
    <source>
        <dbReference type="ARBA" id="ARBA00000085"/>
    </source>
</evidence>
<evidence type="ECO:0000256" key="11">
    <source>
        <dbReference type="ARBA" id="ARBA00023012"/>
    </source>
</evidence>
<evidence type="ECO:0000259" key="14">
    <source>
        <dbReference type="PROSITE" id="PS50885"/>
    </source>
</evidence>
<comment type="caution">
    <text evidence="15">The sequence shown here is derived from an EMBL/GenBank/DDBJ whole genome shotgun (WGS) entry which is preliminary data.</text>
</comment>
<evidence type="ECO:0000313" key="16">
    <source>
        <dbReference type="Proteomes" id="UP001204621"/>
    </source>
</evidence>
<feature type="domain" description="Histidine kinase" evidence="13">
    <location>
        <begin position="217"/>
        <end position="433"/>
    </location>
</feature>
<dbReference type="Pfam" id="PF00512">
    <property type="entry name" value="HisKA"/>
    <property type="match status" value="1"/>
</dbReference>
<keyword evidence="10" id="KW-1133">Transmembrane helix</keyword>
<dbReference type="RefSeq" id="WP_258812524.1">
    <property type="nucleotide sequence ID" value="NZ_JANUGU010000004.1"/>
</dbReference>